<dbReference type="AlphaFoldDB" id="A0A975GA89"/>
<feature type="transmembrane region" description="Helical" evidence="1">
    <location>
        <begin position="7"/>
        <end position="26"/>
    </location>
</feature>
<evidence type="ECO:0000313" key="3">
    <source>
        <dbReference type="Proteomes" id="UP000671913"/>
    </source>
</evidence>
<reference evidence="2" key="1">
    <citation type="submission" date="2020-08" db="EMBL/GenBank/DDBJ databases">
        <title>Genomic insights into the carbon and energy metabolism of the first obligate autotrophic acetogenic bacterium Aceticella autotrophica gen. nov., sp. nov.</title>
        <authorList>
            <person name="Toshchakov S.V."/>
            <person name="Elcheninov A.G."/>
            <person name="Kublanov I.V."/>
            <person name="Frolov E.N."/>
            <person name="Lebedinsky A.V."/>
        </authorList>
    </citation>
    <scope>NUCLEOTIDE SEQUENCE</scope>
    <source>
        <strain evidence="2">3443-3Ac</strain>
    </source>
</reference>
<dbReference type="Proteomes" id="UP000671913">
    <property type="component" value="Chromosome"/>
</dbReference>
<evidence type="ECO:0000313" key="2">
    <source>
        <dbReference type="EMBL" id="QSZ26892.1"/>
    </source>
</evidence>
<gene>
    <name evidence="2" type="ORF">ACETAC_08410</name>
</gene>
<dbReference type="KEGG" id="aaut:ACETAC_08410"/>
<dbReference type="Pfam" id="PF14276">
    <property type="entry name" value="DUF4363"/>
    <property type="match status" value="1"/>
</dbReference>
<dbReference type="RefSeq" id="WP_284679582.1">
    <property type="nucleotide sequence ID" value="NZ_CP060096.1"/>
</dbReference>
<accession>A0A975GA89</accession>
<name>A0A975GA89_9THEO</name>
<dbReference type="EMBL" id="CP060096">
    <property type="protein sequence ID" value="QSZ26892.1"/>
    <property type="molecule type" value="Genomic_DNA"/>
</dbReference>
<keyword evidence="3" id="KW-1185">Reference proteome</keyword>
<keyword evidence="1" id="KW-1133">Transmembrane helix</keyword>
<keyword evidence="1" id="KW-0812">Transmembrane</keyword>
<sequence length="127" mass="14775">MKYVLPLITIIVALIILIDIAAYNYLNTTSQNFNNTIIKIEKDVNNGKWDSAKNKIEKLDKTWNKINSKWAILIEHNEIDEIDITLAKLKSYIYTNNKNFSLAELKTLNEKFKHIPVSEKLILENIL</sequence>
<dbReference type="InterPro" id="IPR025373">
    <property type="entry name" value="DUF4363"/>
</dbReference>
<evidence type="ECO:0000256" key="1">
    <source>
        <dbReference type="SAM" id="Phobius"/>
    </source>
</evidence>
<keyword evidence="1" id="KW-0472">Membrane</keyword>
<organism evidence="2 3">
    <name type="scientific">Aceticella autotrophica</name>
    <dbReference type="NCBI Taxonomy" id="2755338"/>
    <lineage>
        <taxon>Bacteria</taxon>
        <taxon>Bacillati</taxon>
        <taxon>Bacillota</taxon>
        <taxon>Clostridia</taxon>
        <taxon>Thermoanaerobacterales</taxon>
        <taxon>Thermoanaerobacteraceae</taxon>
        <taxon>Aceticella</taxon>
    </lineage>
</organism>
<protein>
    <submittedName>
        <fullName evidence="2">DUF4363 family protein</fullName>
    </submittedName>
</protein>
<proteinExistence type="predicted"/>